<dbReference type="EMBL" id="CP042905">
    <property type="protein sequence ID" value="QEE17905.1"/>
    <property type="molecule type" value="Genomic_DNA"/>
</dbReference>
<accession>A0A5B9DFS7</accession>
<dbReference type="GeneID" id="41331711"/>
<dbReference type="Gene3D" id="3.40.140.10">
    <property type="entry name" value="Cytidine Deaminase, domain 2"/>
    <property type="match status" value="1"/>
</dbReference>
<sequence>MNIPKSTNCVHLNIDSYHTMMNFAKENPRKEIIGVFFGKVCENGDITVLESYSFRVGRHTEVHFNDSDYEKILPIIKDCATRDLEWLGWFHSHPFKRGDHIYMSNTDISYQYPAQIQNPYWTAIVCNPHQIKDQSTSRGMRAFRLYFNPDELKLTTKVIELPLIIE</sequence>
<dbReference type="RefSeq" id="WP_147664784.1">
    <property type="nucleotide sequence ID" value="NZ_CP042905.2"/>
</dbReference>
<dbReference type="AlphaFoldDB" id="A0A5B9DFS7"/>
<reference evidence="2 3" key="1">
    <citation type="journal article" date="2020" name="Nature">
        <title>Isolation of an archaeon at the prokaryote-eukaryote interface.</title>
        <authorList>
            <person name="Imachi H."/>
            <person name="Nobu M.K."/>
            <person name="Nakahara N."/>
            <person name="Morono Y."/>
            <person name="Ogawara M."/>
            <person name="Takaki Y."/>
            <person name="Takano Y."/>
            <person name="Uematsu K."/>
            <person name="Ikuta T."/>
            <person name="Ito M."/>
            <person name="Matsui Y."/>
            <person name="Miyazaki M."/>
            <person name="Murata K."/>
            <person name="Saito Y."/>
            <person name="Sakai S."/>
            <person name="Song C."/>
            <person name="Tasumi E."/>
            <person name="Yamanaka Y."/>
            <person name="Yamaguchi T."/>
            <person name="Kamagata Y."/>
            <person name="Tamaki H."/>
            <person name="Takai K."/>
        </authorList>
    </citation>
    <scope>NUCLEOTIDE SEQUENCE [LARGE SCALE GENOMIC DNA]</scope>
    <source>
        <strain evidence="2 3">MK-D1</strain>
    </source>
</reference>
<dbReference type="PANTHER" id="PTHR10410">
    <property type="entry name" value="EUKARYOTIC TRANSLATION INITIATION FACTOR 3 -RELATED"/>
    <property type="match status" value="1"/>
</dbReference>
<protein>
    <recommendedName>
        <fullName evidence="1">JAB1/MPN/MOV34 metalloenzyme domain-containing protein</fullName>
    </recommendedName>
</protein>
<dbReference type="InterPro" id="IPR050242">
    <property type="entry name" value="JAMM_MPN+_peptidase_M67A"/>
</dbReference>
<organism evidence="2 3">
    <name type="scientific">Promethearchaeum syntrophicum</name>
    <dbReference type="NCBI Taxonomy" id="2594042"/>
    <lineage>
        <taxon>Archaea</taxon>
        <taxon>Promethearchaeati</taxon>
        <taxon>Promethearchaeota</taxon>
        <taxon>Promethearchaeia</taxon>
        <taxon>Promethearchaeales</taxon>
        <taxon>Promethearchaeaceae</taxon>
        <taxon>Promethearchaeum</taxon>
    </lineage>
</organism>
<dbReference type="KEGG" id="psyt:DSAG12_03743"/>
<dbReference type="Pfam" id="PF01398">
    <property type="entry name" value="JAB"/>
    <property type="match status" value="1"/>
</dbReference>
<proteinExistence type="predicted"/>
<dbReference type="GO" id="GO:0008237">
    <property type="term" value="F:metallopeptidase activity"/>
    <property type="evidence" value="ECO:0007669"/>
    <property type="project" value="InterPro"/>
</dbReference>
<name>A0A5B9DFS7_9ARCH</name>
<evidence type="ECO:0000259" key="1">
    <source>
        <dbReference type="SMART" id="SM00232"/>
    </source>
</evidence>
<keyword evidence="3" id="KW-1185">Reference proteome</keyword>
<feature type="domain" description="JAB1/MPN/MOV34 metalloenzyme" evidence="1">
    <location>
        <begin position="9"/>
        <end position="148"/>
    </location>
</feature>
<dbReference type="Proteomes" id="UP000321408">
    <property type="component" value="Chromosome"/>
</dbReference>
<gene>
    <name evidence="2" type="ORF">DSAG12_03743</name>
</gene>
<reference evidence="2 3" key="2">
    <citation type="journal article" date="2024" name="Int. J. Syst. Evol. Microbiol.">
        <title>Promethearchaeum syntrophicum gen. nov., sp. nov., an anaerobic, obligately syntrophic archaeon, the first isolate of the lineage 'Asgard' archaea, and proposal of the new archaeal phylum Promethearchaeota phyl. nov. and kingdom Promethearchaeati regn. nov.</title>
        <authorList>
            <person name="Imachi H."/>
            <person name="Nobu M.K."/>
            <person name="Kato S."/>
            <person name="Takaki Y."/>
            <person name="Miyazaki M."/>
            <person name="Miyata M."/>
            <person name="Ogawara M."/>
            <person name="Saito Y."/>
            <person name="Sakai S."/>
            <person name="Tahara Y.O."/>
            <person name="Takano Y."/>
            <person name="Tasumi E."/>
            <person name="Uematsu K."/>
            <person name="Yoshimura T."/>
            <person name="Itoh T."/>
            <person name="Ohkuma M."/>
            <person name="Takai K."/>
        </authorList>
    </citation>
    <scope>NUCLEOTIDE SEQUENCE [LARGE SCALE GENOMIC DNA]</scope>
    <source>
        <strain evidence="2 3">MK-D1</strain>
    </source>
</reference>
<dbReference type="SUPFAM" id="SSF102712">
    <property type="entry name" value="JAB1/MPN domain"/>
    <property type="match status" value="1"/>
</dbReference>
<evidence type="ECO:0000313" key="2">
    <source>
        <dbReference type="EMBL" id="QEE17905.1"/>
    </source>
</evidence>
<dbReference type="SMART" id="SM00232">
    <property type="entry name" value="JAB_MPN"/>
    <property type="match status" value="1"/>
</dbReference>
<evidence type="ECO:0000313" key="3">
    <source>
        <dbReference type="Proteomes" id="UP000321408"/>
    </source>
</evidence>
<dbReference type="InterPro" id="IPR000555">
    <property type="entry name" value="JAMM/MPN+_dom"/>
</dbReference>